<evidence type="ECO:0000256" key="5">
    <source>
        <dbReference type="ARBA" id="ARBA00022713"/>
    </source>
</evidence>
<dbReference type="GO" id="GO:0007585">
    <property type="term" value="P:respiratory gaseous exchange by respiratory system"/>
    <property type="evidence" value="ECO:0007669"/>
    <property type="project" value="UniProtKB-KW"/>
</dbReference>
<evidence type="ECO:0000259" key="16">
    <source>
        <dbReference type="PROSITE" id="PS51110"/>
    </source>
</evidence>
<accession>A0A8C3YED1</accession>
<organism evidence="17 18">
    <name type="scientific">Catagonus wagneri</name>
    <name type="common">Chacoan peccary</name>
    <dbReference type="NCBI Taxonomy" id="51154"/>
    <lineage>
        <taxon>Eukaryota</taxon>
        <taxon>Metazoa</taxon>
        <taxon>Chordata</taxon>
        <taxon>Craniata</taxon>
        <taxon>Vertebrata</taxon>
        <taxon>Euteleostomi</taxon>
        <taxon>Mammalia</taxon>
        <taxon>Eutheria</taxon>
        <taxon>Laurasiatheria</taxon>
        <taxon>Artiodactyla</taxon>
        <taxon>Suina</taxon>
        <taxon>Tayassuidae</taxon>
        <taxon>Catagonus</taxon>
    </lineage>
</organism>
<dbReference type="PANTHER" id="PTHR11480">
    <property type="entry name" value="SAPOSIN-RELATED"/>
    <property type="match status" value="1"/>
</dbReference>
<reference evidence="17" key="2">
    <citation type="submission" date="2025-09" db="UniProtKB">
        <authorList>
            <consortium name="Ensembl"/>
        </authorList>
    </citation>
    <scope>IDENTIFICATION</scope>
</reference>
<dbReference type="InterPro" id="IPR051428">
    <property type="entry name" value="Sphingo_Act-Surfact_Prot"/>
</dbReference>
<keyword evidence="18" id="KW-1185">Reference proteome</keyword>
<evidence type="ECO:0000256" key="10">
    <source>
        <dbReference type="ARBA" id="ARBA00037221"/>
    </source>
</evidence>
<dbReference type="GO" id="GO:0005771">
    <property type="term" value="C:multivesicular body"/>
    <property type="evidence" value="ECO:0007669"/>
    <property type="project" value="TreeGrafter"/>
</dbReference>
<dbReference type="SUPFAM" id="SSF47862">
    <property type="entry name" value="Saposin"/>
    <property type="match status" value="3"/>
</dbReference>
<feature type="chain" id="PRO_5034356837" description="Pulmonary surfactant-associated protein B" evidence="14">
    <location>
        <begin position="23"/>
        <end position="372"/>
    </location>
</feature>
<evidence type="ECO:0000256" key="11">
    <source>
        <dbReference type="ARBA" id="ARBA00041094"/>
    </source>
</evidence>
<dbReference type="GeneTree" id="ENSGT00940000161711"/>
<protein>
    <recommendedName>
        <fullName evidence="11">Pulmonary surfactant-associated protein B</fullName>
    </recommendedName>
    <alternativeName>
        <fullName evidence="13">6 kDa protein</fullName>
    </alternativeName>
    <alternativeName>
        <fullName evidence="12">Pulmonary surfactant-associated proteolipid SPL(Phe)</fullName>
    </alternativeName>
</protein>
<feature type="domain" description="Saposin A-type" evidence="16">
    <location>
        <begin position="24"/>
        <end position="64"/>
    </location>
</feature>
<keyword evidence="7" id="KW-0677">Repeat</keyword>
<feature type="domain" description="Saposin B-type" evidence="15">
    <location>
        <begin position="63"/>
        <end position="145"/>
    </location>
</feature>
<keyword evidence="6 14" id="KW-0732">Signal</keyword>
<evidence type="ECO:0000256" key="4">
    <source>
        <dbReference type="ARBA" id="ARBA00022525"/>
    </source>
</evidence>
<dbReference type="InterPro" id="IPR008139">
    <property type="entry name" value="SaposinB_dom"/>
</dbReference>
<dbReference type="Ensembl" id="ENSCWAT00000006669.1">
    <property type="protein sequence ID" value="ENSCWAP00000006172.1"/>
    <property type="gene ID" value="ENSCWAG00000004607.1"/>
</dbReference>
<dbReference type="FunFam" id="1.10.225.10:FF:000011">
    <property type="entry name" value="Pulmonary surfactant-associated protein B"/>
    <property type="match status" value="1"/>
</dbReference>
<dbReference type="GO" id="GO:0097208">
    <property type="term" value="C:alveolar lamellar body"/>
    <property type="evidence" value="ECO:0007669"/>
    <property type="project" value="TreeGrafter"/>
</dbReference>
<feature type="domain" description="Saposin B-type" evidence="15">
    <location>
        <begin position="286"/>
        <end position="361"/>
    </location>
</feature>
<evidence type="ECO:0000256" key="1">
    <source>
        <dbReference type="ARBA" id="ARBA00004364"/>
    </source>
</evidence>
<dbReference type="Gene3D" id="1.10.225.10">
    <property type="entry name" value="Saposin-like"/>
    <property type="match status" value="2"/>
</dbReference>
<dbReference type="InterPro" id="IPR008138">
    <property type="entry name" value="SapB_2"/>
</dbReference>
<name>A0A8C3YED1_9CETA</name>
<dbReference type="Pfam" id="PF02199">
    <property type="entry name" value="SapA"/>
    <property type="match status" value="1"/>
</dbReference>
<evidence type="ECO:0000256" key="3">
    <source>
        <dbReference type="ARBA" id="ARBA00022439"/>
    </source>
</evidence>
<dbReference type="Proteomes" id="UP000694540">
    <property type="component" value="Unplaced"/>
</dbReference>
<feature type="domain" description="Saposin B-type" evidence="15">
    <location>
        <begin position="190"/>
        <end position="267"/>
    </location>
</feature>
<evidence type="ECO:0000256" key="9">
    <source>
        <dbReference type="ARBA" id="ARBA00023180"/>
    </source>
</evidence>
<proteinExistence type="predicted"/>
<dbReference type="SMART" id="SM00741">
    <property type="entry name" value="SapB"/>
    <property type="match status" value="3"/>
</dbReference>
<dbReference type="FunFam" id="1.10.225.10:FF:000008">
    <property type="entry name" value="Pulmonary surfactant-associated protein B"/>
    <property type="match status" value="1"/>
</dbReference>
<evidence type="ECO:0000259" key="15">
    <source>
        <dbReference type="PROSITE" id="PS50015"/>
    </source>
</evidence>
<reference evidence="17" key="1">
    <citation type="submission" date="2025-08" db="UniProtKB">
        <authorList>
            <consortium name="Ensembl"/>
        </authorList>
    </citation>
    <scope>IDENTIFICATION</scope>
</reference>
<keyword evidence="8" id="KW-1015">Disulfide bond</keyword>
<evidence type="ECO:0000256" key="12">
    <source>
        <dbReference type="ARBA" id="ARBA00041785"/>
    </source>
</evidence>
<dbReference type="PANTHER" id="PTHR11480:SF33">
    <property type="entry name" value="PULMONARY SURFACTANT-ASSOCIATED PROTEIN B"/>
    <property type="match status" value="1"/>
</dbReference>
<evidence type="ECO:0000313" key="18">
    <source>
        <dbReference type="Proteomes" id="UP000694540"/>
    </source>
</evidence>
<dbReference type="Pfam" id="PF03489">
    <property type="entry name" value="SapB_2"/>
    <property type="match status" value="1"/>
</dbReference>
<dbReference type="InterPro" id="IPR003119">
    <property type="entry name" value="SAP_A"/>
</dbReference>
<keyword evidence="5" id="KW-0305">Gaseous exchange</keyword>
<dbReference type="AlphaFoldDB" id="A0A8C3YED1"/>
<evidence type="ECO:0000256" key="13">
    <source>
        <dbReference type="ARBA" id="ARBA00081463"/>
    </source>
</evidence>
<dbReference type="GO" id="GO:0005576">
    <property type="term" value="C:extracellular region"/>
    <property type="evidence" value="ECO:0007669"/>
    <property type="project" value="UniProtKB-SubCell"/>
</dbReference>
<evidence type="ECO:0000256" key="2">
    <source>
        <dbReference type="ARBA" id="ARBA00011748"/>
    </source>
</evidence>
<evidence type="ECO:0000256" key="14">
    <source>
        <dbReference type="SAM" id="SignalP"/>
    </source>
</evidence>
<sequence length="372" mass="40937">MAKSHLLPWLLLLPALCGPGTAVGTTSSPACDQGPEFWCQSLEQALQCQALGHCLHEVWGHATDDLCQECEDIARILTEKAKEAIFQDTVRKFLEEECDILPVKLLVPQCHHLLDTYFPLVADRFQSEMNLKALCKHMGLCKPESPEPGQEPELLRPLLDKLALPLLPAGLQARPGPQTQDLLEQRFPIPLPFCWLCRTLIKRIQAVIPKGVLGTAVAQVCHVVPLVVGGICQCLAERYVVILLNALLDRTLPQLVCGLVLRCSSEDSAGSALTALVSRPGEWLPQDSECQLCMSVTARAGNSSKQAVPQAMRQACLGSWLDKQKCEQFVEQHAPQLQSLVSRGWEARTVCQALGTCVTPFSPLQCFRSPHF</sequence>
<comment type="function">
    <text evidence="10">Pulmonary surfactant-associated proteins promote alveolar stability by lowering the surface tension at the air-liquid interface in the peripheral air spaces. SP-B increases the collapse pressure of palmitic acid to nearly 70 millinewtons per meter.</text>
</comment>
<dbReference type="PROSITE" id="PS51110">
    <property type="entry name" value="SAP_A"/>
    <property type="match status" value="1"/>
</dbReference>
<comment type="subcellular location">
    <subcellularLocation>
        <location evidence="1">Secreted</location>
        <location evidence="1">Extracellular space</location>
        <location evidence="1">Surface film</location>
    </subcellularLocation>
</comment>
<dbReference type="SMART" id="SM00162">
    <property type="entry name" value="SAPA"/>
    <property type="match status" value="1"/>
</dbReference>
<keyword evidence="9" id="KW-0325">Glycoprotein</keyword>
<keyword evidence="4" id="KW-0964">Secreted</keyword>
<dbReference type="PROSITE" id="PS50015">
    <property type="entry name" value="SAP_B"/>
    <property type="match status" value="3"/>
</dbReference>
<comment type="subunit">
    <text evidence="2">Homodimer; disulfide-linked.</text>
</comment>
<keyword evidence="3" id="KW-0767">Surface film</keyword>
<evidence type="ECO:0000256" key="7">
    <source>
        <dbReference type="ARBA" id="ARBA00022737"/>
    </source>
</evidence>
<feature type="signal peptide" evidence="14">
    <location>
        <begin position="1"/>
        <end position="22"/>
    </location>
</feature>
<evidence type="ECO:0000256" key="6">
    <source>
        <dbReference type="ARBA" id="ARBA00022729"/>
    </source>
</evidence>
<evidence type="ECO:0000256" key="8">
    <source>
        <dbReference type="ARBA" id="ARBA00023157"/>
    </source>
</evidence>
<dbReference type="InterPro" id="IPR011001">
    <property type="entry name" value="Saposin-like"/>
</dbReference>
<gene>
    <name evidence="17" type="primary">SFTPB</name>
</gene>
<evidence type="ECO:0000313" key="17">
    <source>
        <dbReference type="Ensembl" id="ENSCWAP00000006172.1"/>
    </source>
</evidence>